<evidence type="ECO:0000313" key="2">
    <source>
        <dbReference type="EMBL" id="KAJ5491028.1"/>
    </source>
</evidence>
<dbReference type="Proteomes" id="UP001148312">
    <property type="component" value="Unassembled WGS sequence"/>
</dbReference>
<dbReference type="Pfam" id="PF06628">
    <property type="entry name" value="Catalase-rel"/>
    <property type="match status" value="1"/>
</dbReference>
<dbReference type="InterPro" id="IPR010582">
    <property type="entry name" value="Catalase_immune_responsive"/>
</dbReference>
<dbReference type="RefSeq" id="XP_056792157.1">
    <property type="nucleotide sequence ID" value="XM_056932198.1"/>
</dbReference>
<reference evidence="2" key="2">
    <citation type="journal article" date="2023" name="IMA Fungus">
        <title>Comparative genomic study of the Penicillium genus elucidates a diverse pangenome and 15 lateral gene transfer events.</title>
        <authorList>
            <person name="Petersen C."/>
            <person name="Sorensen T."/>
            <person name="Nielsen M.R."/>
            <person name="Sondergaard T.E."/>
            <person name="Sorensen J.L."/>
            <person name="Fitzpatrick D.A."/>
            <person name="Frisvad J.C."/>
            <person name="Nielsen K.L."/>
        </authorList>
    </citation>
    <scope>NUCLEOTIDE SEQUENCE</scope>
    <source>
        <strain evidence="2">IBT 30728</strain>
    </source>
</reference>
<protein>
    <submittedName>
        <fullName evidence="2">Catalase</fullName>
    </submittedName>
</protein>
<dbReference type="AlphaFoldDB" id="A0A9W9XFK8"/>
<keyword evidence="3" id="KW-1185">Reference proteome</keyword>
<dbReference type="SUPFAM" id="SSF56634">
    <property type="entry name" value="Heme-dependent catalase-like"/>
    <property type="match status" value="1"/>
</dbReference>
<proteinExistence type="predicted"/>
<comment type="caution">
    <text evidence="2">The sequence shown here is derived from an EMBL/GenBank/DDBJ whole genome shotgun (WGS) entry which is preliminary data.</text>
</comment>
<dbReference type="EMBL" id="JAPWDQ010000003">
    <property type="protein sequence ID" value="KAJ5491028.1"/>
    <property type="molecule type" value="Genomic_DNA"/>
</dbReference>
<gene>
    <name evidence="2" type="ORF">N7539_002595</name>
</gene>
<reference evidence="2" key="1">
    <citation type="submission" date="2022-12" db="EMBL/GenBank/DDBJ databases">
        <authorList>
            <person name="Petersen C."/>
        </authorList>
    </citation>
    <scope>NUCLEOTIDE SEQUENCE</scope>
    <source>
        <strain evidence="2">IBT 30728</strain>
    </source>
</reference>
<dbReference type="InterPro" id="IPR020835">
    <property type="entry name" value="Catalase_sf"/>
</dbReference>
<organism evidence="2 3">
    <name type="scientific">Penicillium diatomitis</name>
    <dbReference type="NCBI Taxonomy" id="2819901"/>
    <lineage>
        <taxon>Eukaryota</taxon>
        <taxon>Fungi</taxon>
        <taxon>Dikarya</taxon>
        <taxon>Ascomycota</taxon>
        <taxon>Pezizomycotina</taxon>
        <taxon>Eurotiomycetes</taxon>
        <taxon>Eurotiomycetidae</taxon>
        <taxon>Eurotiales</taxon>
        <taxon>Aspergillaceae</taxon>
        <taxon>Penicillium</taxon>
    </lineage>
</organism>
<dbReference type="Gene3D" id="2.40.180.10">
    <property type="entry name" value="Catalase core domain"/>
    <property type="match status" value="1"/>
</dbReference>
<feature type="domain" description="Catalase immune-responsive" evidence="1">
    <location>
        <begin position="65"/>
        <end position="123"/>
    </location>
</feature>
<evidence type="ECO:0000259" key="1">
    <source>
        <dbReference type="Pfam" id="PF06628"/>
    </source>
</evidence>
<dbReference type="GO" id="GO:0020037">
    <property type="term" value="F:heme binding"/>
    <property type="evidence" value="ECO:0007669"/>
    <property type="project" value="InterPro"/>
</dbReference>
<evidence type="ECO:0000313" key="3">
    <source>
        <dbReference type="Proteomes" id="UP001148312"/>
    </source>
</evidence>
<name>A0A9W9XFK8_9EURO</name>
<sequence length="182" mass="20979">MARSYSSLNFDGQMRVDANHGMNPQYAPNSFIHQFRPDTAEAPYQLSDSIMSRKSHFSHEGSPSEYYQPRMLYEKFMDDKARDHLHKTTAMALKLVNSSIIQKKYLARFLRVSRAYAEEVYALLPEKNFGSEEVEEASRVAETAGKEPKFCPHLETDKLVGKCPAMQIYNQWLARHWALQPG</sequence>
<accession>A0A9W9XFK8</accession>
<dbReference type="GeneID" id="81622447"/>